<dbReference type="AlphaFoldDB" id="A0A4U8WCY6"/>
<dbReference type="EMBL" id="LR215974">
    <property type="protein sequence ID" value="VFB03993.1"/>
    <property type="molecule type" value="Genomic_DNA"/>
</dbReference>
<dbReference type="KEGG" id="ctai:NCTC12078_02016"/>
<dbReference type="RefSeq" id="WP_130914393.1">
    <property type="nucleotide sequence ID" value="NZ_LR215974.1"/>
</dbReference>
<accession>A0A4U8WCY6</accession>
<name>A0A4U8WCY6_9FLAO</name>
<evidence type="ECO:0000313" key="1">
    <source>
        <dbReference type="EMBL" id="VFB03993.1"/>
    </source>
</evidence>
<evidence type="ECO:0000313" key="2">
    <source>
        <dbReference type="Proteomes" id="UP000290013"/>
    </source>
</evidence>
<dbReference type="Proteomes" id="UP000290013">
    <property type="component" value="Chromosome"/>
</dbReference>
<sequence>MVSDSNCVNVVQKVVEFLKKGKISKPLKSKGQKVELLEEVYGSKFTKIAEIGDLKGINGMQDGEVGIIYAYVNEMISGHVFNIAKKNGRLIMPDGQFGVLAKIGKYKYFEYLKIN</sequence>
<evidence type="ECO:0008006" key="3">
    <source>
        <dbReference type="Google" id="ProtNLM"/>
    </source>
</evidence>
<organism evidence="1 2">
    <name type="scientific">Chryseobacterium taihuense</name>
    <dbReference type="NCBI Taxonomy" id="1141221"/>
    <lineage>
        <taxon>Bacteria</taxon>
        <taxon>Pseudomonadati</taxon>
        <taxon>Bacteroidota</taxon>
        <taxon>Flavobacteriia</taxon>
        <taxon>Flavobacteriales</taxon>
        <taxon>Weeksellaceae</taxon>
        <taxon>Chryseobacterium group</taxon>
        <taxon>Chryseobacterium</taxon>
    </lineage>
</organism>
<reference evidence="1 2" key="1">
    <citation type="submission" date="2019-02" db="EMBL/GenBank/DDBJ databases">
        <authorList>
            <consortium name="Pathogen Informatics"/>
        </authorList>
    </citation>
    <scope>NUCLEOTIDE SEQUENCE [LARGE SCALE GENOMIC DNA]</scope>
    <source>
        <strain evidence="1 2">3012STDY6944375</strain>
    </source>
</reference>
<gene>
    <name evidence="1" type="ORF">NCTC12078_02016</name>
</gene>
<proteinExistence type="predicted"/>
<protein>
    <recommendedName>
        <fullName evidence="3">Tox-PL domain-containing protein</fullName>
    </recommendedName>
</protein>